<evidence type="ECO:0000256" key="1">
    <source>
        <dbReference type="SAM" id="Phobius"/>
    </source>
</evidence>
<accession>A0A0E0EDC3</accession>
<keyword evidence="1" id="KW-0472">Membrane</keyword>
<protein>
    <submittedName>
        <fullName evidence="2">Uncharacterized protein</fullName>
    </submittedName>
</protein>
<evidence type="ECO:0000313" key="2">
    <source>
        <dbReference type="EnsemblPlants" id="OMERI07G16020.1"/>
    </source>
</evidence>
<evidence type="ECO:0000313" key="3">
    <source>
        <dbReference type="Proteomes" id="UP000008021"/>
    </source>
</evidence>
<dbReference type="EnsemblPlants" id="OMERI07G16020.1">
    <property type="protein sequence ID" value="OMERI07G16020.1"/>
    <property type="gene ID" value="OMERI07G16020"/>
</dbReference>
<reference evidence="2" key="2">
    <citation type="submission" date="2018-05" db="EMBL/GenBank/DDBJ databases">
        <title>OmerRS3 (Oryza meridionalis Reference Sequence Version 3).</title>
        <authorList>
            <person name="Zhang J."/>
            <person name="Kudrna D."/>
            <person name="Lee S."/>
            <person name="Talag J."/>
            <person name="Welchert J."/>
            <person name="Wing R.A."/>
        </authorList>
    </citation>
    <scope>NUCLEOTIDE SEQUENCE [LARGE SCALE GENOMIC DNA]</scope>
    <source>
        <strain evidence="2">cv. OR44</strain>
    </source>
</reference>
<dbReference type="Gramene" id="OMERI07G16020.1">
    <property type="protein sequence ID" value="OMERI07G16020.1"/>
    <property type="gene ID" value="OMERI07G16020"/>
</dbReference>
<name>A0A0E0EDC3_9ORYZ</name>
<sequence>MAAVALCGRLAADAPTRGVRPVWFLLDRRRRDGESSRAFFSVSLVFGVVIWLKMEVAASIQALPLALGFSLHEFRYCEVARLLGLHAAIRKCFAPVSR</sequence>
<keyword evidence="1" id="KW-0812">Transmembrane</keyword>
<dbReference type="HOGENOM" id="CLU_2337171_0_0_1"/>
<dbReference type="AlphaFoldDB" id="A0A0E0EDC3"/>
<dbReference type="Proteomes" id="UP000008021">
    <property type="component" value="Chromosome 7"/>
</dbReference>
<feature type="transmembrane region" description="Helical" evidence="1">
    <location>
        <begin position="35"/>
        <end position="52"/>
    </location>
</feature>
<keyword evidence="3" id="KW-1185">Reference proteome</keyword>
<organism evidence="2">
    <name type="scientific">Oryza meridionalis</name>
    <dbReference type="NCBI Taxonomy" id="40149"/>
    <lineage>
        <taxon>Eukaryota</taxon>
        <taxon>Viridiplantae</taxon>
        <taxon>Streptophyta</taxon>
        <taxon>Embryophyta</taxon>
        <taxon>Tracheophyta</taxon>
        <taxon>Spermatophyta</taxon>
        <taxon>Magnoliopsida</taxon>
        <taxon>Liliopsida</taxon>
        <taxon>Poales</taxon>
        <taxon>Poaceae</taxon>
        <taxon>BOP clade</taxon>
        <taxon>Oryzoideae</taxon>
        <taxon>Oryzeae</taxon>
        <taxon>Oryzinae</taxon>
        <taxon>Oryza</taxon>
    </lineage>
</organism>
<proteinExistence type="predicted"/>
<reference evidence="2" key="1">
    <citation type="submission" date="2015-04" db="UniProtKB">
        <authorList>
            <consortium name="EnsemblPlants"/>
        </authorList>
    </citation>
    <scope>IDENTIFICATION</scope>
</reference>
<keyword evidence="1" id="KW-1133">Transmembrane helix</keyword>